<evidence type="ECO:0000313" key="1">
    <source>
        <dbReference type="EMBL" id="AEO93566.1"/>
    </source>
</evidence>
<name>G3MA48_9CAUD</name>
<dbReference type="Proteomes" id="UP000009273">
    <property type="component" value="Segment"/>
</dbReference>
<gene>
    <name evidence="1" type="primary">307</name>
    <name evidence="1" type="ORF">G_307</name>
</gene>
<sequence length="168" mass="20124">MEVTIHMHRMKDISLRENWYLYTDVECSNCEKNQLYIDYKQNDQCIKCDYQDDIPLLVFDNCPVFLEGKNKEEINEINDKLESFIVTAQMMGYDDYEIRALSYDQPFIRIHFQSAEKNKLIQLIFILNRYGKFKKVSLRHGRYKEWGPSNKLDSKDIVTTIEEAMKKL</sequence>
<organism evidence="1 2">
    <name type="scientific">Bacillus phage G</name>
    <dbReference type="NCBI Taxonomy" id="2884420"/>
    <lineage>
        <taxon>Viruses</taxon>
        <taxon>Duplodnaviria</taxon>
        <taxon>Heunggongvirae</taxon>
        <taxon>Uroviricota</taxon>
        <taxon>Caudoviricetes</taxon>
        <taxon>Donellivirus</taxon>
        <taxon>Donellivirus gee</taxon>
    </lineage>
</organism>
<evidence type="ECO:0000313" key="2">
    <source>
        <dbReference type="Proteomes" id="UP000009273"/>
    </source>
</evidence>
<reference evidence="1 2" key="1">
    <citation type="submission" date="2011-09" db="EMBL/GenBank/DDBJ databases">
        <authorList>
            <person name="Pope W.H."/>
            <person name="Pedulla M.L."/>
            <person name="Ford M.E."/>
            <person name="Peebles C.L."/>
            <person name="Hatfull G.H."/>
            <person name="Hendrix R.W."/>
        </authorList>
    </citation>
    <scope>NUCLEOTIDE SEQUENCE [LARGE SCALE GENOMIC DNA]</scope>
    <source>
        <strain evidence="1">G</strain>
    </source>
</reference>
<dbReference type="EMBL" id="JN638751">
    <property type="protein sequence ID" value="AEO93566.1"/>
    <property type="molecule type" value="Genomic_DNA"/>
</dbReference>
<protein>
    <submittedName>
        <fullName evidence="1">Gp307</fullName>
    </submittedName>
</protein>
<accession>G3MA48</accession>
<proteinExistence type="predicted"/>
<dbReference type="RefSeq" id="YP_009015610.1">
    <property type="nucleotide sequence ID" value="NC_023719.1"/>
</dbReference>
<dbReference type="GeneID" id="18563522"/>
<keyword evidence="2" id="KW-1185">Reference proteome</keyword>
<dbReference type="KEGG" id="vg:18563522"/>